<feature type="domain" description="Unconventional myosin-Va/b" evidence="5">
    <location>
        <begin position="348"/>
        <end position="385"/>
    </location>
</feature>
<gene>
    <name evidence="6" type="primary">ORF185784</name>
</gene>
<dbReference type="Pfam" id="PF00612">
    <property type="entry name" value="IQ"/>
    <property type="match status" value="2"/>
</dbReference>
<feature type="region of interest" description="Disordered" evidence="4">
    <location>
        <begin position="325"/>
        <end position="347"/>
    </location>
</feature>
<dbReference type="EMBL" id="HACG01045092">
    <property type="protein sequence ID" value="CEK91957.1"/>
    <property type="molecule type" value="Transcribed_RNA"/>
</dbReference>
<organism evidence="6">
    <name type="scientific">Arion vulgaris</name>
    <dbReference type="NCBI Taxonomy" id="1028688"/>
    <lineage>
        <taxon>Eukaryota</taxon>
        <taxon>Metazoa</taxon>
        <taxon>Spiralia</taxon>
        <taxon>Lophotrochozoa</taxon>
        <taxon>Mollusca</taxon>
        <taxon>Gastropoda</taxon>
        <taxon>Heterobranchia</taxon>
        <taxon>Euthyneura</taxon>
        <taxon>Panpulmonata</taxon>
        <taxon>Eupulmonata</taxon>
        <taxon>Stylommatophora</taxon>
        <taxon>Helicina</taxon>
        <taxon>Arionoidea</taxon>
        <taxon>Arionidae</taxon>
        <taxon>Arion</taxon>
    </lineage>
</organism>
<comment type="subcellular location">
    <subcellularLocation>
        <location evidence="1">Cytoplasm</location>
    </subcellularLocation>
</comment>
<dbReference type="PROSITE" id="PS50096">
    <property type="entry name" value="IQ"/>
    <property type="match status" value="3"/>
</dbReference>
<dbReference type="GO" id="GO:0005096">
    <property type="term" value="F:GTPase activator activity"/>
    <property type="evidence" value="ECO:0007669"/>
    <property type="project" value="InterPro"/>
</dbReference>
<reference evidence="6" key="1">
    <citation type="submission" date="2014-12" db="EMBL/GenBank/DDBJ databases">
        <title>Insight into the proteome of Arion vulgaris.</title>
        <authorList>
            <person name="Aradska J."/>
            <person name="Bulat T."/>
            <person name="Smidak R."/>
            <person name="Sarate P."/>
            <person name="Gangsoo J."/>
            <person name="Sialana F."/>
            <person name="Bilban M."/>
            <person name="Lubec G."/>
        </authorList>
    </citation>
    <scope>NUCLEOTIDE SEQUENCE</scope>
    <source>
        <tissue evidence="6">Skin</tissue>
    </source>
</reference>
<protein>
    <recommendedName>
        <fullName evidence="5">Unconventional myosin-Va/b domain-containing protein</fullName>
    </recommendedName>
</protein>
<evidence type="ECO:0000256" key="2">
    <source>
        <dbReference type="ARBA" id="ARBA00022490"/>
    </source>
</evidence>
<proteinExistence type="predicted"/>
<evidence type="ECO:0000256" key="4">
    <source>
        <dbReference type="SAM" id="MobiDB-lite"/>
    </source>
</evidence>
<evidence type="ECO:0000313" key="6">
    <source>
        <dbReference type="EMBL" id="CEK91957.1"/>
    </source>
</evidence>
<feature type="non-terminal residue" evidence="6">
    <location>
        <position position="395"/>
    </location>
</feature>
<dbReference type="GO" id="GO:0000146">
    <property type="term" value="F:microfilament motor activity"/>
    <property type="evidence" value="ECO:0007669"/>
    <property type="project" value="InterPro"/>
</dbReference>
<sequence length="395" mass="46233">RAAIRIQARWRGYRQRRKFSTIHSAIVVLQAHVRSMFARRLYTDLLRRHKALILQKNIRVFIQRRKFKRVMRGIVLVQSHYRRRKARLQLKILKVEAKSVDHIKQVNKGLENKIIELQQRLDEKSKQANQAKQAEIEVLKMKEEVDRLRNTEEVAKVSSNKVLDMREEIARLLAELEKLKAEKQDLLAEKEEMRLQHDEIIGNMIEEKMILKEELEKAKSSMMRQDLEAGDYLKEKLETANQHLLQEFESERAHHQKLVKEHSRLQQRLENLQMELQVLTSPTMGHHRTPSDISAISVESYNDEKKEEEEDQGYDTAIRKHDIKKLGSATAPDPPTNGETVAKRPEEDVSVGLVLKLQNKVKDLEREKKQLNEKLESLEEDSSRGSIISETAFDA</sequence>
<keyword evidence="3" id="KW-0175">Coiled coil</keyword>
<evidence type="ECO:0000256" key="1">
    <source>
        <dbReference type="ARBA" id="ARBA00004496"/>
    </source>
</evidence>
<dbReference type="InterPro" id="IPR058662">
    <property type="entry name" value="Myo5a/b_dom"/>
</dbReference>
<dbReference type="AlphaFoldDB" id="A0A0B7BGI1"/>
<feature type="coiled-coil region" evidence="3">
    <location>
        <begin position="100"/>
        <end position="225"/>
    </location>
</feature>
<dbReference type="GO" id="GO:0005884">
    <property type="term" value="C:actin filament"/>
    <property type="evidence" value="ECO:0007669"/>
    <property type="project" value="TreeGrafter"/>
</dbReference>
<dbReference type="GO" id="GO:0035556">
    <property type="term" value="P:intracellular signal transduction"/>
    <property type="evidence" value="ECO:0007669"/>
    <property type="project" value="InterPro"/>
</dbReference>
<dbReference type="GO" id="GO:0051015">
    <property type="term" value="F:actin filament binding"/>
    <property type="evidence" value="ECO:0007669"/>
    <property type="project" value="TreeGrafter"/>
</dbReference>
<dbReference type="PANTHER" id="PTHR46184">
    <property type="entry name" value="UNCONVENTIONAL MYOSIN-IXB-LIKE PROTEIN"/>
    <property type="match status" value="1"/>
</dbReference>
<name>A0A0B7BGI1_9EUPU</name>
<dbReference type="InterPro" id="IPR000048">
    <property type="entry name" value="IQ_motif_EF-hand-BS"/>
</dbReference>
<dbReference type="Pfam" id="PF25966">
    <property type="entry name" value="Myo5a"/>
    <property type="match status" value="1"/>
</dbReference>
<evidence type="ECO:0000256" key="3">
    <source>
        <dbReference type="SAM" id="Coils"/>
    </source>
</evidence>
<dbReference type="Gene3D" id="1.20.5.190">
    <property type="match status" value="2"/>
</dbReference>
<evidence type="ECO:0000259" key="5">
    <source>
        <dbReference type="Pfam" id="PF25966"/>
    </source>
</evidence>
<dbReference type="InterPro" id="IPR046987">
    <property type="entry name" value="Myo9"/>
</dbReference>
<keyword evidence="2" id="KW-0963">Cytoplasm</keyword>
<accession>A0A0B7BGI1</accession>
<feature type="region of interest" description="Disordered" evidence="4">
    <location>
        <begin position="375"/>
        <end position="395"/>
    </location>
</feature>
<dbReference type="SMART" id="SM00015">
    <property type="entry name" value="IQ"/>
    <property type="match status" value="4"/>
</dbReference>
<dbReference type="GO" id="GO:0005737">
    <property type="term" value="C:cytoplasm"/>
    <property type="evidence" value="ECO:0007669"/>
    <property type="project" value="UniProtKB-SubCell"/>
</dbReference>
<dbReference type="PANTHER" id="PTHR46184:SF5">
    <property type="entry name" value="UNCONVENTIONAL MYOSIN-IXA-LIKE"/>
    <property type="match status" value="1"/>
</dbReference>
<feature type="non-terminal residue" evidence="6">
    <location>
        <position position="1"/>
    </location>
</feature>